<feature type="transmembrane region" description="Helical" evidence="1">
    <location>
        <begin position="7"/>
        <end position="27"/>
    </location>
</feature>
<organism evidence="2 3">
    <name type="scientific">Methanobrevibacter woesei</name>
    <dbReference type="NCBI Taxonomy" id="190976"/>
    <lineage>
        <taxon>Archaea</taxon>
        <taxon>Methanobacteriati</taxon>
        <taxon>Methanobacteriota</taxon>
        <taxon>Methanomada group</taxon>
        <taxon>Methanobacteria</taxon>
        <taxon>Methanobacteriales</taxon>
        <taxon>Methanobacteriaceae</taxon>
        <taxon>Methanobrevibacter</taxon>
    </lineage>
</organism>
<feature type="transmembrane region" description="Helical" evidence="1">
    <location>
        <begin position="85"/>
        <end position="104"/>
    </location>
</feature>
<keyword evidence="1" id="KW-0472">Membrane</keyword>
<gene>
    <name evidence="2" type="ORF">MBBWO_03980</name>
</gene>
<evidence type="ECO:0000256" key="1">
    <source>
        <dbReference type="SAM" id="Phobius"/>
    </source>
</evidence>
<dbReference type="OrthoDB" id="76135at2157"/>
<evidence type="ECO:0000313" key="3">
    <source>
        <dbReference type="Proteomes" id="UP000245577"/>
    </source>
</evidence>
<dbReference type="RefSeq" id="WP_116669214.1">
    <property type="nucleotide sequence ID" value="NZ_CALIUN010000006.1"/>
</dbReference>
<accession>A0A2U1S8Y1</accession>
<keyword evidence="1" id="KW-0812">Transmembrane</keyword>
<name>A0A2U1S8Y1_9EURY</name>
<keyword evidence="1" id="KW-1133">Transmembrane helix</keyword>
<keyword evidence="3" id="KW-1185">Reference proteome</keyword>
<evidence type="ECO:0000313" key="2">
    <source>
        <dbReference type="EMBL" id="PWB86684.1"/>
    </source>
</evidence>
<evidence type="ECO:0008006" key="4">
    <source>
        <dbReference type="Google" id="ProtNLM"/>
    </source>
</evidence>
<dbReference type="AlphaFoldDB" id="A0A2U1S8Y1"/>
<sequence>MITVRNIQVLGVILAILLIYIGVSPFIEGETITLDTIATLIILVLIAVAYLIILAKPQWAKAVLFFEGIIIGVSGYMLLSYPYNIGLGIVGLIILIIAILAYLMKLPKSLLKFFYR</sequence>
<dbReference type="EMBL" id="MZGU01000003">
    <property type="protein sequence ID" value="PWB86684.1"/>
    <property type="molecule type" value="Genomic_DNA"/>
</dbReference>
<comment type="caution">
    <text evidence="2">The sequence shown here is derived from an EMBL/GenBank/DDBJ whole genome shotgun (WGS) entry which is preliminary data.</text>
</comment>
<proteinExistence type="predicted"/>
<reference evidence="2 3" key="1">
    <citation type="submission" date="2017-03" db="EMBL/GenBank/DDBJ databases">
        <title>Genome sequence of Methanobrevibacter wosei.</title>
        <authorList>
            <person name="Poehlein A."/>
            <person name="Seedorf H."/>
            <person name="Daniel R."/>
        </authorList>
    </citation>
    <scope>NUCLEOTIDE SEQUENCE [LARGE SCALE GENOMIC DNA]</scope>
    <source>
        <strain evidence="2 3">DSM 11979</strain>
    </source>
</reference>
<feature type="transmembrane region" description="Helical" evidence="1">
    <location>
        <begin position="33"/>
        <end position="55"/>
    </location>
</feature>
<protein>
    <recommendedName>
        <fullName evidence="4">Acid-resistance membrane protein</fullName>
    </recommendedName>
</protein>
<feature type="transmembrane region" description="Helical" evidence="1">
    <location>
        <begin position="62"/>
        <end position="79"/>
    </location>
</feature>
<dbReference type="Proteomes" id="UP000245577">
    <property type="component" value="Unassembled WGS sequence"/>
</dbReference>